<feature type="coiled-coil region" evidence="1">
    <location>
        <begin position="81"/>
        <end position="115"/>
    </location>
</feature>
<dbReference type="OrthoDB" id="1001489at2759"/>
<dbReference type="SUPFAM" id="SSF47090">
    <property type="entry name" value="PGBD-like"/>
    <property type="match status" value="1"/>
</dbReference>
<dbReference type="Pfam" id="PF01471">
    <property type="entry name" value="PG_binding_1"/>
    <property type="match status" value="1"/>
</dbReference>
<evidence type="ECO:0000256" key="1">
    <source>
        <dbReference type="SAM" id="Coils"/>
    </source>
</evidence>
<organism evidence="3">
    <name type="scientific">Nicotiana tabacum</name>
    <name type="common">Common tobacco</name>
    <dbReference type="NCBI Taxonomy" id="4097"/>
    <lineage>
        <taxon>Eukaryota</taxon>
        <taxon>Viridiplantae</taxon>
        <taxon>Streptophyta</taxon>
        <taxon>Embryophyta</taxon>
        <taxon>Tracheophyta</taxon>
        <taxon>Spermatophyta</taxon>
        <taxon>Magnoliopsida</taxon>
        <taxon>eudicotyledons</taxon>
        <taxon>Gunneridae</taxon>
        <taxon>Pentapetalae</taxon>
        <taxon>asterids</taxon>
        <taxon>lamiids</taxon>
        <taxon>Solanales</taxon>
        <taxon>Solanaceae</taxon>
        <taxon>Nicotianoideae</taxon>
        <taxon>Nicotianeae</taxon>
        <taxon>Nicotiana</taxon>
    </lineage>
</organism>
<evidence type="ECO:0000259" key="2">
    <source>
        <dbReference type="Pfam" id="PF01471"/>
    </source>
</evidence>
<dbReference type="OMA" id="FMDQIMD"/>
<dbReference type="Gene3D" id="1.10.101.10">
    <property type="entry name" value="PGBD-like superfamily/PGBD"/>
    <property type="match status" value="1"/>
</dbReference>
<proteinExistence type="predicted"/>
<dbReference type="PANTHER" id="PTHR15852:SF16">
    <property type="entry name" value="PROTEIN DISULFIDE ISOMERASE PTAC5, CHLOROPLASTIC"/>
    <property type="match status" value="1"/>
</dbReference>
<name>A0A1S3YK08_TOBAC</name>
<dbReference type="InterPro" id="IPR036366">
    <property type="entry name" value="PGBDSf"/>
</dbReference>
<dbReference type="RefSeq" id="XP_016452574.1">
    <property type="nucleotide sequence ID" value="XM_016597088.1"/>
</dbReference>
<reference evidence="3" key="1">
    <citation type="submission" date="2025-08" db="UniProtKB">
        <authorList>
            <consortium name="RefSeq"/>
        </authorList>
    </citation>
    <scope>IDENTIFICATION</scope>
</reference>
<accession>A0A1S3YK08</accession>
<protein>
    <submittedName>
        <fullName evidence="3">Uncharacterized protein isoform X2</fullName>
    </submittedName>
</protein>
<dbReference type="AlphaFoldDB" id="A0A1S3YK08"/>
<dbReference type="PANTHER" id="PTHR15852">
    <property type="entry name" value="PLASTID TRANSCRIPTIONALLY ACTIVE PROTEIN"/>
    <property type="match status" value="1"/>
</dbReference>
<evidence type="ECO:0000313" key="3">
    <source>
        <dbReference type="RefSeq" id="XP_016452574.1"/>
    </source>
</evidence>
<dbReference type="InterPro" id="IPR002477">
    <property type="entry name" value="Peptidoglycan-bd-like"/>
</dbReference>
<dbReference type="SUPFAM" id="SSF57938">
    <property type="entry name" value="DnaJ/Hsp40 cysteine-rich domain"/>
    <property type="match status" value="1"/>
</dbReference>
<gene>
    <name evidence="3" type="primary">LOC107777101</name>
</gene>
<dbReference type="GO" id="GO:0140096">
    <property type="term" value="F:catalytic activity, acting on a protein"/>
    <property type="evidence" value="ECO:0007669"/>
    <property type="project" value="UniProtKB-ARBA"/>
</dbReference>
<dbReference type="InterPro" id="IPR036410">
    <property type="entry name" value="HSP_DnaJ_Cys-rich_dom_sf"/>
</dbReference>
<keyword evidence="1" id="KW-0175">Coiled coil</keyword>
<feature type="domain" description="Peptidoglycan binding-like" evidence="2">
    <location>
        <begin position="198"/>
        <end position="256"/>
    </location>
</feature>
<dbReference type="InterPro" id="IPR036365">
    <property type="entry name" value="PGBD-like_sf"/>
</dbReference>
<sequence>MASSLPLSFHIIPQNNNTLKSLSLSHQTHTSTSFLSAQYSSTTSLSVSHICYSSLPEREESRWLREEQRWLREEARWLREEKRWEAEREALLLQIQSLQLRLKELENRKNSLPEASTVANIAKLLQLLKEGELGKNVNVITESGSISVPLILEAAKENEVIVKEAVEQEKVIREVPKESEREGKEAKKRRPLRMGSEGDEVRLMQEQLLTLGFYCGEEDMEFSSFTSGTERAVKTWQASSGVPEDGVMTSELLEKLYMVQKIDGLRENPKQPDGTEAKTCANGAPVASIMEIEEVQQTVVKEDSVSETEVSHHRVFLLGENRWEEPSRLTTSRKPAETTGGSTTTKCLTCRGEGRLLCMECDGTGEPNIEEQFMEWIDEGMKCPYCEGHGFVTCDVCEGKKIVKA</sequence>